<dbReference type="GO" id="GO:0008757">
    <property type="term" value="F:S-adenosylmethionine-dependent methyltransferase activity"/>
    <property type="evidence" value="ECO:0007669"/>
    <property type="project" value="InterPro"/>
</dbReference>
<evidence type="ECO:0000313" key="3">
    <source>
        <dbReference type="Proteomes" id="UP000646946"/>
    </source>
</evidence>
<keyword evidence="3" id="KW-1185">Reference proteome</keyword>
<dbReference type="Gene3D" id="3.40.50.150">
    <property type="entry name" value="Vaccinia Virus protein VP39"/>
    <property type="match status" value="1"/>
</dbReference>
<dbReference type="EMBL" id="DVAB01000019">
    <property type="protein sequence ID" value="HIK00286.1"/>
    <property type="molecule type" value="Genomic_DNA"/>
</dbReference>
<evidence type="ECO:0000259" key="1">
    <source>
        <dbReference type="Pfam" id="PF08241"/>
    </source>
</evidence>
<gene>
    <name evidence="2" type="ORF">H1016_01970</name>
</gene>
<sequence length="229" mass="26564">MAQGNKFWELMWGKTTELTIFPYHAHPQPEYFVMEFCRNFLKARQQYSVAEIGCGPFAHFSRLIKKGFRGSFFSNIRLVAIDVIKDFMKTGMETVTFITASAEEFPPNIGEFDLMIYPFVFEYLDKEKAISELKRVLKDEGVAIFLLNNKKSPFLWSEKEIQVWEKQDAEFAEQLKRVNEIQERNAFESADAAGRFFSGHGFEVIQLNEFKIAGTNVIYGYGIIVRKKS</sequence>
<dbReference type="Proteomes" id="UP000646946">
    <property type="component" value="Unassembled WGS sequence"/>
</dbReference>
<dbReference type="InterPro" id="IPR029063">
    <property type="entry name" value="SAM-dependent_MTases_sf"/>
</dbReference>
<dbReference type="SUPFAM" id="SSF53335">
    <property type="entry name" value="S-adenosyl-L-methionine-dependent methyltransferases"/>
    <property type="match status" value="1"/>
</dbReference>
<keyword evidence="2" id="KW-0808">Transferase</keyword>
<reference evidence="2 3" key="1">
    <citation type="journal article" name="Nat. Commun.">
        <title>Undinarchaeota illuminate DPANN phylogeny and the impact of gene transfer on archaeal evolution.</title>
        <authorList>
            <person name="Dombrowski N."/>
            <person name="Williams T.A."/>
            <person name="Sun J."/>
            <person name="Woodcroft B.J."/>
            <person name="Lee J.H."/>
            <person name="Minh B.Q."/>
            <person name="Rinke C."/>
            <person name="Spang A."/>
        </authorList>
    </citation>
    <scope>NUCLEOTIDE SEQUENCE [LARGE SCALE GENOMIC DNA]</scope>
    <source>
        <strain evidence="2">MAG_bin1129</strain>
    </source>
</reference>
<name>A0A832V9Y9_9ARCH</name>
<evidence type="ECO:0000313" key="2">
    <source>
        <dbReference type="EMBL" id="HIK00286.1"/>
    </source>
</evidence>
<proteinExistence type="predicted"/>
<organism evidence="2 3">
    <name type="scientific">Candidatus Naiadarchaeum limnaeum</name>
    <dbReference type="NCBI Taxonomy" id="2756139"/>
    <lineage>
        <taxon>Archaea</taxon>
        <taxon>Candidatus Undinarchaeota</taxon>
        <taxon>Candidatus Undinarchaeia</taxon>
        <taxon>Candidatus Naiadarchaeales</taxon>
        <taxon>Candidatus Naiadarchaeaceae</taxon>
        <taxon>Candidatus Naiadarchaeum</taxon>
    </lineage>
</organism>
<keyword evidence="2" id="KW-0489">Methyltransferase</keyword>
<dbReference type="InterPro" id="IPR013216">
    <property type="entry name" value="Methyltransf_11"/>
</dbReference>
<accession>A0A832V9Y9</accession>
<protein>
    <submittedName>
        <fullName evidence="2">Class I SAM-dependent methyltransferase</fullName>
    </submittedName>
</protein>
<comment type="caution">
    <text evidence="2">The sequence shown here is derived from an EMBL/GenBank/DDBJ whole genome shotgun (WGS) entry which is preliminary data.</text>
</comment>
<dbReference type="Pfam" id="PF08241">
    <property type="entry name" value="Methyltransf_11"/>
    <property type="match status" value="1"/>
</dbReference>
<dbReference type="AlphaFoldDB" id="A0A832V9Y9"/>
<feature type="domain" description="Methyltransferase type 11" evidence="1">
    <location>
        <begin position="51"/>
        <end position="145"/>
    </location>
</feature>
<dbReference type="GO" id="GO:0032259">
    <property type="term" value="P:methylation"/>
    <property type="evidence" value="ECO:0007669"/>
    <property type="project" value="UniProtKB-KW"/>
</dbReference>